<evidence type="ECO:0000256" key="3">
    <source>
        <dbReference type="ARBA" id="ARBA00022741"/>
    </source>
</evidence>
<proteinExistence type="inferred from homology"/>
<keyword evidence="2" id="KW-0813">Transport</keyword>
<dbReference type="EMBL" id="JACHMN010000002">
    <property type="protein sequence ID" value="MBB5870617.1"/>
    <property type="molecule type" value="Genomic_DNA"/>
</dbReference>
<dbReference type="SUPFAM" id="SSF52540">
    <property type="entry name" value="P-loop containing nucleoside triphosphate hydrolases"/>
    <property type="match status" value="1"/>
</dbReference>
<dbReference type="PROSITE" id="PS00211">
    <property type="entry name" value="ABC_TRANSPORTER_1"/>
    <property type="match status" value="1"/>
</dbReference>
<keyword evidence="7" id="KW-1185">Reference proteome</keyword>
<comment type="similarity">
    <text evidence="1">Belongs to the ABC transporter superfamily.</text>
</comment>
<sequence>MTEPIISARGLGVRFVKGRKRNLRLREAFMFGGGNRNPNGDGSFWPLRNLTFDIVPGEAVGVIGKNGTGKSTLLKLIAGVLIPDEGSIAVRGRVAPLLELSAGFSGDLSGRENLQLVATLHGLSKAQIKAKFDEIVNFAGEQVEKSLDTPVRHYSSGMKVRLGFSIISQLNHPILLVDEVMAVGDTEFRLKCYDTMERLLREGRTLILVSHNEGDLTRFCTRGLFINEGHLTVDGSVQAALDAYKGPVPVV</sequence>
<gene>
    <name evidence="6" type="ORF">F4553_003996</name>
</gene>
<dbReference type="InterPro" id="IPR003439">
    <property type="entry name" value="ABC_transporter-like_ATP-bd"/>
</dbReference>
<dbReference type="InterPro" id="IPR017871">
    <property type="entry name" value="ABC_transporter-like_CS"/>
</dbReference>
<name>A0A841BNF4_9ACTN</name>
<keyword evidence="4 6" id="KW-0067">ATP-binding</keyword>
<reference evidence="6 7" key="1">
    <citation type="submission" date="2020-08" db="EMBL/GenBank/DDBJ databases">
        <title>Sequencing the genomes of 1000 actinobacteria strains.</title>
        <authorList>
            <person name="Klenk H.-P."/>
        </authorList>
    </citation>
    <scope>NUCLEOTIDE SEQUENCE [LARGE SCALE GENOMIC DNA]</scope>
    <source>
        <strain evidence="6 7">DSM 45362</strain>
    </source>
</reference>
<dbReference type="Proteomes" id="UP000587527">
    <property type="component" value="Unassembled WGS sequence"/>
</dbReference>
<dbReference type="InterPro" id="IPR027417">
    <property type="entry name" value="P-loop_NTPase"/>
</dbReference>
<dbReference type="SMART" id="SM00382">
    <property type="entry name" value="AAA"/>
    <property type="match status" value="1"/>
</dbReference>
<dbReference type="CDD" id="cd03220">
    <property type="entry name" value="ABC_KpsT_Wzt"/>
    <property type="match status" value="1"/>
</dbReference>
<dbReference type="GO" id="GO:0005524">
    <property type="term" value="F:ATP binding"/>
    <property type="evidence" value="ECO:0007669"/>
    <property type="project" value="UniProtKB-KW"/>
</dbReference>
<evidence type="ECO:0000256" key="1">
    <source>
        <dbReference type="ARBA" id="ARBA00005417"/>
    </source>
</evidence>
<dbReference type="GO" id="GO:0016887">
    <property type="term" value="F:ATP hydrolysis activity"/>
    <property type="evidence" value="ECO:0007669"/>
    <property type="project" value="InterPro"/>
</dbReference>
<feature type="domain" description="ABC transporter" evidence="5">
    <location>
        <begin position="23"/>
        <end position="250"/>
    </location>
</feature>
<dbReference type="PROSITE" id="PS50893">
    <property type="entry name" value="ABC_TRANSPORTER_2"/>
    <property type="match status" value="1"/>
</dbReference>
<evidence type="ECO:0000256" key="4">
    <source>
        <dbReference type="ARBA" id="ARBA00022840"/>
    </source>
</evidence>
<dbReference type="RefSeq" id="WP_184838122.1">
    <property type="nucleotide sequence ID" value="NZ_JACHMN010000002.1"/>
</dbReference>
<dbReference type="InterPro" id="IPR050683">
    <property type="entry name" value="Bact_Polysacc_Export_ATP-bd"/>
</dbReference>
<dbReference type="PANTHER" id="PTHR46743">
    <property type="entry name" value="TEICHOIC ACIDS EXPORT ATP-BINDING PROTEIN TAGH"/>
    <property type="match status" value="1"/>
</dbReference>
<evidence type="ECO:0000313" key="7">
    <source>
        <dbReference type="Proteomes" id="UP000587527"/>
    </source>
</evidence>
<dbReference type="InterPro" id="IPR015860">
    <property type="entry name" value="ABC_transpr_TagH-like"/>
</dbReference>
<organism evidence="6 7">
    <name type="scientific">Allocatelliglobosispora scoriae</name>
    <dbReference type="NCBI Taxonomy" id="643052"/>
    <lineage>
        <taxon>Bacteria</taxon>
        <taxon>Bacillati</taxon>
        <taxon>Actinomycetota</taxon>
        <taxon>Actinomycetes</taxon>
        <taxon>Micromonosporales</taxon>
        <taxon>Micromonosporaceae</taxon>
        <taxon>Allocatelliglobosispora</taxon>
    </lineage>
</organism>
<dbReference type="PANTHER" id="PTHR46743:SF2">
    <property type="entry name" value="TEICHOIC ACIDS EXPORT ATP-BINDING PROTEIN TAGH"/>
    <property type="match status" value="1"/>
</dbReference>
<protein>
    <submittedName>
        <fullName evidence="6">ABC-2 type transport system ATP-binding protein</fullName>
    </submittedName>
</protein>
<dbReference type="Gene3D" id="3.40.50.300">
    <property type="entry name" value="P-loop containing nucleotide triphosphate hydrolases"/>
    <property type="match status" value="1"/>
</dbReference>
<dbReference type="GO" id="GO:0140359">
    <property type="term" value="F:ABC-type transporter activity"/>
    <property type="evidence" value="ECO:0007669"/>
    <property type="project" value="InterPro"/>
</dbReference>
<evidence type="ECO:0000259" key="5">
    <source>
        <dbReference type="PROSITE" id="PS50893"/>
    </source>
</evidence>
<accession>A0A841BNF4</accession>
<comment type="caution">
    <text evidence="6">The sequence shown here is derived from an EMBL/GenBank/DDBJ whole genome shotgun (WGS) entry which is preliminary data.</text>
</comment>
<dbReference type="GO" id="GO:0016020">
    <property type="term" value="C:membrane"/>
    <property type="evidence" value="ECO:0007669"/>
    <property type="project" value="InterPro"/>
</dbReference>
<evidence type="ECO:0000256" key="2">
    <source>
        <dbReference type="ARBA" id="ARBA00022448"/>
    </source>
</evidence>
<dbReference type="Pfam" id="PF00005">
    <property type="entry name" value="ABC_tran"/>
    <property type="match status" value="1"/>
</dbReference>
<dbReference type="InterPro" id="IPR003593">
    <property type="entry name" value="AAA+_ATPase"/>
</dbReference>
<keyword evidence="3" id="KW-0547">Nucleotide-binding</keyword>
<dbReference type="AlphaFoldDB" id="A0A841BNF4"/>
<evidence type="ECO:0000313" key="6">
    <source>
        <dbReference type="EMBL" id="MBB5870617.1"/>
    </source>
</evidence>